<organism evidence="7 8">
    <name type="scientific">Multifurca ochricompacta</name>
    <dbReference type="NCBI Taxonomy" id="376703"/>
    <lineage>
        <taxon>Eukaryota</taxon>
        <taxon>Fungi</taxon>
        <taxon>Dikarya</taxon>
        <taxon>Basidiomycota</taxon>
        <taxon>Agaricomycotina</taxon>
        <taxon>Agaricomycetes</taxon>
        <taxon>Russulales</taxon>
        <taxon>Russulaceae</taxon>
        <taxon>Multifurca</taxon>
    </lineage>
</organism>
<dbReference type="Gene3D" id="3.40.50.300">
    <property type="entry name" value="P-loop containing nucleotide triphosphate hydrolases"/>
    <property type="match status" value="1"/>
</dbReference>
<keyword evidence="8" id="KW-1185">Reference proteome</keyword>
<keyword evidence="5" id="KW-0234">DNA repair</keyword>
<dbReference type="GO" id="GO:0005657">
    <property type="term" value="C:replication fork"/>
    <property type="evidence" value="ECO:0007669"/>
    <property type="project" value="TreeGrafter"/>
</dbReference>
<dbReference type="GO" id="GO:0033063">
    <property type="term" value="C:Rad51B-Rad51C-Rad51D-XRCC2 complex"/>
    <property type="evidence" value="ECO:0007669"/>
    <property type="project" value="TreeGrafter"/>
</dbReference>
<dbReference type="InterPro" id="IPR027417">
    <property type="entry name" value="P-loop_NTPase"/>
</dbReference>
<dbReference type="PANTHER" id="PTHR46239">
    <property type="entry name" value="DNA REPAIR PROTEIN RAD51 HOMOLOG 3 RAD51C"/>
    <property type="match status" value="1"/>
</dbReference>
<reference evidence="7" key="1">
    <citation type="journal article" date="2022" name="New Phytol.">
        <title>Evolutionary transition to the ectomycorrhizal habit in the genomes of a hyperdiverse lineage of mushroom-forming fungi.</title>
        <authorList>
            <person name="Looney B."/>
            <person name="Miyauchi S."/>
            <person name="Morin E."/>
            <person name="Drula E."/>
            <person name="Courty P.E."/>
            <person name="Kohler A."/>
            <person name="Kuo A."/>
            <person name="LaButti K."/>
            <person name="Pangilinan J."/>
            <person name="Lipzen A."/>
            <person name="Riley R."/>
            <person name="Andreopoulos W."/>
            <person name="He G."/>
            <person name="Johnson J."/>
            <person name="Nolan M."/>
            <person name="Tritt A."/>
            <person name="Barry K.W."/>
            <person name="Grigoriev I.V."/>
            <person name="Nagy L.G."/>
            <person name="Hibbett D."/>
            <person name="Henrissat B."/>
            <person name="Matheny P.B."/>
            <person name="Labbe J."/>
            <person name="Martin F.M."/>
        </authorList>
    </citation>
    <scope>NUCLEOTIDE SEQUENCE</scope>
    <source>
        <strain evidence="7">BPL690</strain>
    </source>
</reference>
<dbReference type="GO" id="GO:0008821">
    <property type="term" value="F:crossover junction DNA endonuclease activity"/>
    <property type="evidence" value="ECO:0007669"/>
    <property type="project" value="TreeGrafter"/>
</dbReference>
<dbReference type="GO" id="GO:0000400">
    <property type="term" value="F:four-way junction DNA binding"/>
    <property type="evidence" value="ECO:0007669"/>
    <property type="project" value="TreeGrafter"/>
</dbReference>
<gene>
    <name evidence="7" type="ORF">B0F90DRAFT_1725289</name>
</gene>
<evidence type="ECO:0000256" key="4">
    <source>
        <dbReference type="ARBA" id="ARBA00022840"/>
    </source>
</evidence>
<evidence type="ECO:0000256" key="6">
    <source>
        <dbReference type="ARBA" id="ARBA00023242"/>
    </source>
</evidence>
<evidence type="ECO:0000256" key="1">
    <source>
        <dbReference type="ARBA" id="ARBA00004123"/>
    </source>
</evidence>
<proteinExistence type="predicted"/>
<dbReference type="GO" id="GO:0000707">
    <property type="term" value="P:meiotic DNA recombinase assembly"/>
    <property type="evidence" value="ECO:0007669"/>
    <property type="project" value="TreeGrafter"/>
</dbReference>
<evidence type="ECO:0000313" key="7">
    <source>
        <dbReference type="EMBL" id="KAI0300138.1"/>
    </source>
</evidence>
<evidence type="ECO:0000256" key="3">
    <source>
        <dbReference type="ARBA" id="ARBA00022763"/>
    </source>
</evidence>
<name>A0AAD4QN85_9AGAM</name>
<dbReference type="GO" id="GO:0007131">
    <property type="term" value="P:reciprocal meiotic recombination"/>
    <property type="evidence" value="ECO:0007669"/>
    <property type="project" value="TreeGrafter"/>
</dbReference>
<dbReference type="GO" id="GO:0005524">
    <property type="term" value="F:ATP binding"/>
    <property type="evidence" value="ECO:0007669"/>
    <property type="project" value="UniProtKB-KW"/>
</dbReference>
<protein>
    <recommendedName>
        <fullName evidence="9">RecA family profile 1 domain-containing protein</fullName>
    </recommendedName>
</protein>
<comment type="caution">
    <text evidence="7">The sequence shown here is derived from an EMBL/GenBank/DDBJ whole genome shotgun (WGS) entry which is preliminary data.</text>
</comment>
<dbReference type="EMBL" id="WTXG01000019">
    <property type="protein sequence ID" value="KAI0300138.1"/>
    <property type="molecule type" value="Genomic_DNA"/>
</dbReference>
<dbReference type="InterPro" id="IPR052093">
    <property type="entry name" value="HR_Repair_Mediator"/>
</dbReference>
<keyword evidence="3" id="KW-0227">DNA damage</keyword>
<sequence>MNPLGRSAAEFISISINKRFFTSCVPLDRLLGDGLPSGHILELSGPPGTAKEALAAEFVSSAVSLNDQVLFVDMQNMTSPASLGLELCSKNLVDTDFDLTRLVILNSIWFPFRTFPGLTQSRRAILLARVKQVLARLCSSRDISVVITTQLATKLLTPDGSPASFDTGSRAVLVPQLGSDYLPPHRSFRVLIVPETRTSGVLRLLSSPSCDDGSTISEESYEMEGNRIGICESERRAPIVPGR</sequence>
<keyword evidence="2" id="KW-0547">Nucleotide-binding</keyword>
<dbReference type="Proteomes" id="UP001203297">
    <property type="component" value="Unassembled WGS sequence"/>
</dbReference>
<dbReference type="AlphaFoldDB" id="A0AAD4QN85"/>
<dbReference type="SUPFAM" id="SSF52540">
    <property type="entry name" value="P-loop containing nucleoside triphosphate hydrolases"/>
    <property type="match status" value="1"/>
</dbReference>
<keyword evidence="6" id="KW-0539">Nucleus</keyword>
<evidence type="ECO:0000313" key="8">
    <source>
        <dbReference type="Proteomes" id="UP001203297"/>
    </source>
</evidence>
<evidence type="ECO:0000256" key="2">
    <source>
        <dbReference type="ARBA" id="ARBA00022741"/>
    </source>
</evidence>
<accession>A0AAD4QN85</accession>
<comment type="subcellular location">
    <subcellularLocation>
        <location evidence="1">Nucleus</location>
    </subcellularLocation>
</comment>
<evidence type="ECO:0008006" key="9">
    <source>
        <dbReference type="Google" id="ProtNLM"/>
    </source>
</evidence>
<evidence type="ECO:0000256" key="5">
    <source>
        <dbReference type="ARBA" id="ARBA00023204"/>
    </source>
</evidence>
<keyword evidence="4" id="KW-0067">ATP-binding</keyword>
<dbReference type="PANTHER" id="PTHR46239:SF1">
    <property type="entry name" value="DNA REPAIR PROTEIN RAD51 HOMOLOG 3"/>
    <property type="match status" value="1"/>
</dbReference>
<dbReference type="GO" id="GO:0033065">
    <property type="term" value="C:Rad51C-XRCC3 complex"/>
    <property type="evidence" value="ECO:0007669"/>
    <property type="project" value="TreeGrafter"/>
</dbReference>